<evidence type="ECO:0000259" key="1">
    <source>
        <dbReference type="Pfam" id="PF00078"/>
    </source>
</evidence>
<dbReference type="EMBL" id="SSTE01019085">
    <property type="protein sequence ID" value="KAA0036976.1"/>
    <property type="molecule type" value="Genomic_DNA"/>
</dbReference>
<evidence type="ECO:0000313" key="3">
    <source>
        <dbReference type="EMBL" id="KAA0036976.1"/>
    </source>
</evidence>
<feature type="domain" description="Reverse transcriptase" evidence="1">
    <location>
        <begin position="1"/>
        <end position="72"/>
    </location>
</feature>
<comment type="caution">
    <text evidence="4">The sequence shown here is derived from an EMBL/GenBank/DDBJ whole genome shotgun (WGS) entry which is preliminary data.</text>
</comment>
<evidence type="ECO:0000313" key="5">
    <source>
        <dbReference type="Proteomes" id="UP000321393"/>
    </source>
</evidence>
<protein>
    <submittedName>
        <fullName evidence="3 4">Mitochondrial protein</fullName>
    </submittedName>
</protein>
<evidence type="ECO:0000313" key="6">
    <source>
        <dbReference type="Proteomes" id="UP000321947"/>
    </source>
</evidence>
<dbReference type="Proteomes" id="UP000321947">
    <property type="component" value="Unassembled WGS sequence"/>
</dbReference>
<reference evidence="5 6" key="1">
    <citation type="submission" date="2019-08" db="EMBL/GenBank/DDBJ databases">
        <title>Draft genome sequences of two oriental melons (Cucumis melo L. var makuwa).</title>
        <authorList>
            <person name="Kwon S.-Y."/>
        </authorList>
    </citation>
    <scope>NUCLEOTIDE SEQUENCE [LARGE SCALE GENOMIC DNA]</scope>
    <source>
        <strain evidence="6">cv. Chang Bougi</strain>
        <strain evidence="5">cv. SW 3</strain>
        <tissue evidence="4">Leaf</tissue>
    </source>
</reference>
<dbReference type="InterPro" id="IPR043128">
    <property type="entry name" value="Rev_trsase/Diguanyl_cyclase"/>
</dbReference>
<dbReference type="SUPFAM" id="SSF56672">
    <property type="entry name" value="DNA/RNA polymerases"/>
    <property type="match status" value="1"/>
</dbReference>
<dbReference type="EMBL" id="SSTD01005839">
    <property type="protein sequence ID" value="TYK21230.1"/>
    <property type="molecule type" value="Genomic_DNA"/>
</dbReference>
<dbReference type="FunFam" id="3.30.70.270:FF:000020">
    <property type="entry name" value="Transposon Tf2-6 polyprotein-like Protein"/>
    <property type="match status" value="1"/>
</dbReference>
<dbReference type="InterPro" id="IPR051320">
    <property type="entry name" value="Viral_Replic_Matur_Polypro"/>
</dbReference>
<name>A0A5D3DCN4_CUCMM</name>
<dbReference type="InterPro" id="IPR000477">
    <property type="entry name" value="RT_dom"/>
</dbReference>
<dbReference type="Gene3D" id="3.30.70.270">
    <property type="match status" value="2"/>
</dbReference>
<gene>
    <name evidence="4" type="ORF">E5676_scaffold359G00390</name>
    <name evidence="3" type="ORF">E6C27_scaffold86G00570</name>
</gene>
<dbReference type="CDD" id="cd01647">
    <property type="entry name" value="RT_LTR"/>
    <property type="match status" value="1"/>
</dbReference>
<dbReference type="Proteomes" id="UP000321393">
    <property type="component" value="Unassembled WGS sequence"/>
</dbReference>
<dbReference type="AlphaFoldDB" id="A0A5D3DCN4"/>
<accession>A0A5D3DCN4</accession>
<dbReference type="PANTHER" id="PTHR33064">
    <property type="entry name" value="POL PROTEIN"/>
    <property type="match status" value="1"/>
</dbReference>
<feature type="domain" description="Reverse transcriptase/retrotransposon-derived protein RNase H-like" evidence="2">
    <location>
        <begin position="107"/>
        <end position="155"/>
    </location>
</feature>
<dbReference type="OrthoDB" id="415724at2759"/>
<dbReference type="Pfam" id="PF00078">
    <property type="entry name" value="RVT_1"/>
    <property type="match status" value="1"/>
</dbReference>
<evidence type="ECO:0000313" key="4">
    <source>
        <dbReference type="EMBL" id="TYK21230.1"/>
    </source>
</evidence>
<dbReference type="PANTHER" id="PTHR33064:SF37">
    <property type="entry name" value="RIBONUCLEASE H"/>
    <property type="match status" value="1"/>
</dbReference>
<proteinExistence type="predicted"/>
<sequence length="156" mass="17793">MSFGLTNAPAVFMDLMNMVFKDFLDTFVIVFIDDILVYSKTEVEHDGHLHQVVETLRANKLYPKFSKFSEVHSFLGLASYYRRFVKDFSRIASPLTQLTRKGTPFVWSPTCESSFQELKQKLVTVPVLRVPDGSGSFVIYNDASKKGLGCVLMHQR</sequence>
<dbReference type="InterPro" id="IPR041577">
    <property type="entry name" value="RT_RNaseH_2"/>
</dbReference>
<dbReference type="InterPro" id="IPR043502">
    <property type="entry name" value="DNA/RNA_pol_sf"/>
</dbReference>
<dbReference type="Pfam" id="PF17919">
    <property type="entry name" value="RT_RNaseH_2"/>
    <property type="match status" value="1"/>
</dbReference>
<evidence type="ECO:0000259" key="2">
    <source>
        <dbReference type="Pfam" id="PF17919"/>
    </source>
</evidence>
<organism evidence="4 6">
    <name type="scientific">Cucumis melo var. makuwa</name>
    <name type="common">Oriental melon</name>
    <dbReference type="NCBI Taxonomy" id="1194695"/>
    <lineage>
        <taxon>Eukaryota</taxon>
        <taxon>Viridiplantae</taxon>
        <taxon>Streptophyta</taxon>
        <taxon>Embryophyta</taxon>
        <taxon>Tracheophyta</taxon>
        <taxon>Spermatophyta</taxon>
        <taxon>Magnoliopsida</taxon>
        <taxon>eudicotyledons</taxon>
        <taxon>Gunneridae</taxon>
        <taxon>Pentapetalae</taxon>
        <taxon>rosids</taxon>
        <taxon>fabids</taxon>
        <taxon>Cucurbitales</taxon>
        <taxon>Cucurbitaceae</taxon>
        <taxon>Benincaseae</taxon>
        <taxon>Cucumis</taxon>
    </lineage>
</organism>